<comment type="caution">
    <text evidence="1">The sequence shown here is derived from an EMBL/GenBank/DDBJ whole genome shotgun (WGS) entry which is preliminary data.</text>
</comment>
<evidence type="ECO:0000313" key="1">
    <source>
        <dbReference type="EMBL" id="KPR46384.1"/>
    </source>
</evidence>
<dbReference type="EMBL" id="LJEB01000253">
    <property type="protein sequence ID" value="KPR46384.1"/>
    <property type="molecule type" value="Genomic_DNA"/>
</dbReference>
<evidence type="ECO:0000313" key="2">
    <source>
        <dbReference type="Proteomes" id="UP000050520"/>
    </source>
</evidence>
<name>A0AA40NEL9_CITFR</name>
<dbReference type="RefSeq" id="WP_057064982.1">
    <property type="nucleotide sequence ID" value="NZ_JAKHEF010000002.1"/>
</dbReference>
<gene>
    <name evidence="1" type="ORF">AN672_28425</name>
</gene>
<sequence length="81" mass="8922">MSEKQLAYVDDEGDLIVVDEYENKVTVALERVKTPADIVHQLWNLTTKNSYQSEALLTAIEIMSKKIGYDTAAGGDFVGNG</sequence>
<reference evidence="1 2" key="2">
    <citation type="journal article" date="2017" name="PLoS ONE">
        <title>Genomic and phenotypic characterisation of fluoroquinolone resistance mechanisms in Enterobacteriaceae in Durban, South Africa.</title>
        <authorList>
            <person name="Osei Sekyere J."/>
            <person name="Amoako D.G."/>
        </authorList>
    </citation>
    <scope>NUCLEOTIDE SEQUENCE [LARGE SCALE GENOMIC DNA]</scope>
    <source>
        <strain evidence="1 2">ST62:944112508</strain>
    </source>
</reference>
<organism evidence="1 2">
    <name type="scientific">Citrobacter freundii</name>
    <dbReference type="NCBI Taxonomy" id="546"/>
    <lineage>
        <taxon>Bacteria</taxon>
        <taxon>Pseudomonadati</taxon>
        <taxon>Pseudomonadota</taxon>
        <taxon>Gammaproteobacteria</taxon>
        <taxon>Enterobacterales</taxon>
        <taxon>Enterobacteriaceae</taxon>
        <taxon>Citrobacter</taxon>
        <taxon>Citrobacter freundii complex</taxon>
    </lineage>
</organism>
<accession>A0AA40NEL9</accession>
<dbReference type="Proteomes" id="UP000050520">
    <property type="component" value="Unassembled WGS sequence"/>
</dbReference>
<dbReference type="AlphaFoldDB" id="A0AA40NEL9"/>
<protein>
    <submittedName>
        <fullName evidence="1">Uncharacterized protein</fullName>
    </submittedName>
</protein>
<proteinExistence type="predicted"/>
<reference evidence="2" key="1">
    <citation type="submission" date="2015-09" db="EMBL/GenBank/DDBJ databases">
        <title>Prevalence of NDMs in South Africa.</title>
        <authorList>
            <person name="Osei Sekyere J."/>
            <person name="Govinden U."/>
            <person name="Essack S."/>
            <person name="Haldorsen B."/>
            <person name="Samuelsen O."/>
            <person name="Aasnaes B."/>
            <person name="Sundsfjord A."/>
        </authorList>
    </citation>
    <scope>NUCLEOTIDE SEQUENCE [LARGE SCALE GENOMIC DNA]</scope>
    <source>
        <strain evidence="2">ST62:944112508</strain>
    </source>
</reference>